<name>A0A0H2X8V2_XANC8</name>
<evidence type="ECO:0000313" key="2">
    <source>
        <dbReference type="EMBL" id="AAY49074.1"/>
    </source>
</evidence>
<dbReference type="Proteomes" id="UP000000420">
    <property type="component" value="Chromosome"/>
</dbReference>
<proteinExistence type="predicted"/>
<protein>
    <submittedName>
        <fullName evidence="2">Uncharacterized protein</fullName>
    </submittedName>
</protein>
<dbReference type="HOGENOM" id="CLU_1160727_0_0_6"/>
<organism evidence="2 3">
    <name type="scientific">Xanthomonas campestris pv. campestris (strain 8004)</name>
    <dbReference type="NCBI Taxonomy" id="314565"/>
    <lineage>
        <taxon>Bacteria</taxon>
        <taxon>Pseudomonadati</taxon>
        <taxon>Pseudomonadota</taxon>
        <taxon>Gammaproteobacteria</taxon>
        <taxon>Lysobacterales</taxon>
        <taxon>Lysobacteraceae</taxon>
        <taxon>Xanthomonas</taxon>
    </lineage>
</organism>
<feature type="compositionally biased region" description="Low complexity" evidence="1">
    <location>
        <begin position="106"/>
        <end position="117"/>
    </location>
</feature>
<gene>
    <name evidence="2" type="ordered locus">XC_2014</name>
</gene>
<dbReference type="AlphaFoldDB" id="A0A0H2X8V2"/>
<dbReference type="EMBL" id="CP000050">
    <property type="protein sequence ID" value="AAY49074.1"/>
    <property type="molecule type" value="Genomic_DNA"/>
</dbReference>
<feature type="region of interest" description="Disordered" evidence="1">
    <location>
        <begin position="96"/>
        <end position="121"/>
    </location>
</feature>
<feature type="region of interest" description="Disordered" evidence="1">
    <location>
        <begin position="11"/>
        <end position="35"/>
    </location>
</feature>
<dbReference type="KEGG" id="xcb:XC_2014"/>
<sequence length="239" mass="25509">MSFDDARAYLSGSRNGVGDQDRYMPLQPSETGTPQMRGRYVESLLHKHGRPCPLGLIRWTEAVAGSVELAGALECNSAWSRDEQCSSVTRTAPCHAGKERCRQARRPSQSQSVPSSPHLSEHVISTTTREVLVMKPRTTAATFALAAALGLGLSAPARAQAPDPCSVFLCMSSMSGFGTPSPECAAPIATFHAIQVWSPAFNPPATAAARRVYLTTCPGATAPNQAILEAIIAKWGYRP</sequence>
<evidence type="ECO:0000256" key="1">
    <source>
        <dbReference type="SAM" id="MobiDB-lite"/>
    </source>
</evidence>
<reference evidence="2 3" key="1">
    <citation type="journal article" date="2005" name="Genome Res.">
        <title>Comparative and functional genomic analyses of the pathogenicity of phytopathogen Xanthomonas campestris pv. campestris.</title>
        <authorList>
            <person name="Qian W."/>
            <person name="Jia Y."/>
            <person name="Ren S.X."/>
            <person name="He Y.Q."/>
            <person name="Feng J.X."/>
            <person name="Lu L.F."/>
            <person name="Sun Q."/>
            <person name="Ying G."/>
            <person name="Tang D.J."/>
            <person name="Tang H."/>
            <person name="Wu W."/>
            <person name="Hao P."/>
            <person name="Wang L."/>
            <person name="Jiang B.L."/>
            <person name="Zeng S."/>
            <person name="Gu W.Y."/>
            <person name="Lu G."/>
            <person name="Rong L."/>
            <person name="Tian Y."/>
            <person name="Yao Z."/>
            <person name="Fu G."/>
            <person name="Chen B."/>
            <person name="Fang R."/>
            <person name="Qiang B."/>
            <person name="Chen Z."/>
            <person name="Zhao G.P."/>
            <person name="Tang J.L."/>
            <person name="He C."/>
        </authorList>
    </citation>
    <scope>NUCLEOTIDE SEQUENCE [LARGE SCALE GENOMIC DNA]</scope>
    <source>
        <strain evidence="2 3">8004</strain>
    </source>
</reference>
<evidence type="ECO:0000313" key="3">
    <source>
        <dbReference type="Proteomes" id="UP000000420"/>
    </source>
</evidence>
<accession>A0A0H2X8V2</accession>